<organism evidence="1 2">
    <name type="scientific">Panicum virgatum</name>
    <name type="common">Blackwell switchgrass</name>
    <dbReference type="NCBI Taxonomy" id="38727"/>
    <lineage>
        <taxon>Eukaryota</taxon>
        <taxon>Viridiplantae</taxon>
        <taxon>Streptophyta</taxon>
        <taxon>Embryophyta</taxon>
        <taxon>Tracheophyta</taxon>
        <taxon>Spermatophyta</taxon>
        <taxon>Magnoliopsida</taxon>
        <taxon>Liliopsida</taxon>
        <taxon>Poales</taxon>
        <taxon>Poaceae</taxon>
        <taxon>PACMAD clade</taxon>
        <taxon>Panicoideae</taxon>
        <taxon>Panicodae</taxon>
        <taxon>Paniceae</taxon>
        <taxon>Panicinae</taxon>
        <taxon>Panicum</taxon>
        <taxon>Panicum sect. Hiantes</taxon>
    </lineage>
</organism>
<accession>A0A8T0SG82</accession>
<proteinExistence type="predicted"/>
<dbReference type="PANTHER" id="PTHR36617:SF5">
    <property type="entry name" value="OS05G0421675 PROTEIN"/>
    <property type="match status" value="1"/>
</dbReference>
<keyword evidence="2" id="KW-1185">Reference proteome</keyword>
<reference evidence="1" key="1">
    <citation type="submission" date="2020-05" db="EMBL/GenBank/DDBJ databases">
        <title>WGS assembly of Panicum virgatum.</title>
        <authorList>
            <person name="Lovell J.T."/>
            <person name="Jenkins J."/>
            <person name="Shu S."/>
            <person name="Juenger T.E."/>
            <person name="Schmutz J."/>
        </authorList>
    </citation>
    <scope>NUCLEOTIDE SEQUENCE</scope>
    <source>
        <strain evidence="1">AP13</strain>
    </source>
</reference>
<dbReference type="PANTHER" id="PTHR36617">
    <property type="entry name" value="PROTEIN, PUTATIVE-RELATED"/>
    <property type="match status" value="1"/>
</dbReference>
<dbReference type="EMBL" id="CM029045">
    <property type="protein sequence ID" value="KAG2597541.1"/>
    <property type="molecule type" value="Genomic_DNA"/>
</dbReference>
<protein>
    <submittedName>
        <fullName evidence="1">Uncharacterized protein</fullName>
    </submittedName>
</protein>
<evidence type="ECO:0000313" key="1">
    <source>
        <dbReference type="EMBL" id="KAG2597541.1"/>
    </source>
</evidence>
<comment type="caution">
    <text evidence="1">The sequence shown here is derived from an EMBL/GenBank/DDBJ whole genome shotgun (WGS) entry which is preliminary data.</text>
</comment>
<evidence type="ECO:0000313" key="2">
    <source>
        <dbReference type="Proteomes" id="UP000823388"/>
    </source>
</evidence>
<dbReference type="Proteomes" id="UP000823388">
    <property type="component" value="Chromosome 5K"/>
</dbReference>
<dbReference type="AlphaFoldDB" id="A0A8T0SG82"/>
<name>A0A8T0SG82_PANVG</name>
<gene>
    <name evidence="1" type="ORF">PVAP13_5KG374607</name>
</gene>
<sequence>MYFLPKTILKKIDLKKKGGLGVKDLWKMNISLMCKWWWKLERSEGLWQEIVRKKYVKTGCLHSLKKKPTNSPVWNQLLCIKDIYIAGRKMLVGQGDSTSFWKNIWICDTSLKNKFPQLFEICNETESISNNINKSLHTSRAHPRRSSGSTIQTQNYKCKVNKLNRNRDDAMKTRMSFRIWLNEDLQIQLRKIRDMLASFAVTGERDSPRWRWESTGLFSVRSNYEHLCSNEYGTHYNLIWKAKLPLKIKICVLLSRDSFIWFGLAAICWAIWISRNKSCFEKKLINSPTEILCSASSFLKYWAGLQVGQNKEELELSAAALLKTALHFHAQAHGDGARLVLLR</sequence>